<organism evidence="4 5">
    <name type="scientific">Permianibacter aggregans</name>
    <dbReference type="NCBI Taxonomy" id="1510150"/>
    <lineage>
        <taxon>Bacteria</taxon>
        <taxon>Pseudomonadati</taxon>
        <taxon>Pseudomonadota</taxon>
        <taxon>Gammaproteobacteria</taxon>
        <taxon>Pseudomonadales</taxon>
        <taxon>Pseudomonadaceae</taxon>
        <taxon>Permianibacter</taxon>
    </lineage>
</organism>
<evidence type="ECO:0000313" key="5">
    <source>
        <dbReference type="Proteomes" id="UP000295375"/>
    </source>
</evidence>
<dbReference type="GO" id="GO:0003677">
    <property type="term" value="F:DNA binding"/>
    <property type="evidence" value="ECO:0007669"/>
    <property type="project" value="InterPro"/>
</dbReference>
<gene>
    <name evidence="4" type="ORF">EV696_1366</name>
</gene>
<dbReference type="InterPro" id="IPR003346">
    <property type="entry name" value="Transposase_20"/>
</dbReference>
<dbReference type="InterPro" id="IPR047650">
    <property type="entry name" value="Transpos_IS110"/>
</dbReference>
<evidence type="ECO:0000259" key="3">
    <source>
        <dbReference type="Pfam" id="PF02371"/>
    </source>
</evidence>
<dbReference type="Pfam" id="PF02371">
    <property type="entry name" value="Transposase_20"/>
    <property type="match status" value="1"/>
</dbReference>
<dbReference type="RefSeq" id="WP_133593890.1">
    <property type="nucleotide sequence ID" value="NZ_CP037953.1"/>
</dbReference>
<feature type="domain" description="Transposase IS116/IS110/IS902 C-terminal" evidence="3">
    <location>
        <begin position="213"/>
        <end position="291"/>
    </location>
</feature>
<sequence length="339" mass="38306">MKINRMGIDLAKSVFQLHGVDENEQVVVRRQLKRSQMQGYFHRQQPMLIGMEACGSAHYWARTLTAMGHTVKLIAPQHVKPYVKSNKNDRNDAEAICEAVSRPTMRFVAVKTIEQQDMQSIHRVRERLVKARNALTNEVRGLLAEYGIVISALGVSAVSKALPTIVSDAENGLSRKMRELLHGMYEELDALKKRIKQFDQQIQQHSQEDERVHRLMQIDGVGPITASAIVTAVGDAKQFRSGREMAAWLGIVPKQHSSGGRERLGGISKRGDKRLRTLVIHGARSVIKMSEKKDDRRSQWVNALAKRRNKNIATVALGNKNVRIMYAMLTRNVEYQRAA</sequence>
<dbReference type="PANTHER" id="PTHR33055:SF3">
    <property type="entry name" value="PUTATIVE TRANSPOSASE FOR IS117-RELATED"/>
    <property type="match status" value="1"/>
</dbReference>
<proteinExistence type="predicted"/>
<dbReference type="GO" id="GO:0006313">
    <property type="term" value="P:DNA transposition"/>
    <property type="evidence" value="ECO:0007669"/>
    <property type="project" value="InterPro"/>
</dbReference>
<dbReference type="GO" id="GO:0004803">
    <property type="term" value="F:transposase activity"/>
    <property type="evidence" value="ECO:0007669"/>
    <property type="project" value="InterPro"/>
</dbReference>
<feature type="coiled-coil region" evidence="1">
    <location>
        <begin position="181"/>
        <end position="208"/>
    </location>
</feature>
<keyword evidence="5" id="KW-1185">Reference proteome</keyword>
<dbReference type="EMBL" id="SNYM01000036">
    <property type="protein sequence ID" value="TDQ41963.1"/>
    <property type="molecule type" value="Genomic_DNA"/>
</dbReference>
<feature type="domain" description="Transposase IS110-like N-terminal" evidence="2">
    <location>
        <begin position="7"/>
        <end position="146"/>
    </location>
</feature>
<dbReference type="Proteomes" id="UP000295375">
    <property type="component" value="Unassembled WGS sequence"/>
</dbReference>
<keyword evidence="1" id="KW-0175">Coiled coil</keyword>
<evidence type="ECO:0000259" key="2">
    <source>
        <dbReference type="Pfam" id="PF01548"/>
    </source>
</evidence>
<evidence type="ECO:0000313" key="4">
    <source>
        <dbReference type="EMBL" id="TDQ41963.1"/>
    </source>
</evidence>
<dbReference type="InterPro" id="IPR002525">
    <property type="entry name" value="Transp_IS110-like_N"/>
</dbReference>
<dbReference type="NCBIfam" id="NF033542">
    <property type="entry name" value="transpos_IS110"/>
    <property type="match status" value="1"/>
</dbReference>
<name>A0A4R6UAA2_9GAMM</name>
<dbReference type="AlphaFoldDB" id="A0A4R6UAA2"/>
<dbReference type="Pfam" id="PF01548">
    <property type="entry name" value="DEDD_Tnp_IS110"/>
    <property type="match status" value="1"/>
</dbReference>
<dbReference type="PANTHER" id="PTHR33055">
    <property type="entry name" value="TRANSPOSASE FOR INSERTION SEQUENCE ELEMENT IS1111A"/>
    <property type="match status" value="1"/>
</dbReference>
<reference evidence="4 5" key="1">
    <citation type="submission" date="2019-03" db="EMBL/GenBank/DDBJ databases">
        <title>Genomic Encyclopedia of Type Strains, Phase IV (KMG-IV): sequencing the most valuable type-strain genomes for metagenomic binning, comparative biology and taxonomic classification.</title>
        <authorList>
            <person name="Goeker M."/>
        </authorList>
    </citation>
    <scope>NUCLEOTIDE SEQUENCE [LARGE SCALE GENOMIC DNA]</scope>
    <source>
        <strain evidence="4 5">DSM 103792</strain>
    </source>
</reference>
<dbReference type="OrthoDB" id="5289737at2"/>
<comment type="caution">
    <text evidence="4">The sequence shown here is derived from an EMBL/GenBank/DDBJ whole genome shotgun (WGS) entry which is preliminary data.</text>
</comment>
<evidence type="ECO:0000256" key="1">
    <source>
        <dbReference type="SAM" id="Coils"/>
    </source>
</evidence>
<accession>A0A4R6UAA2</accession>
<protein>
    <submittedName>
        <fullName evidence="4">Transposase</fullName>
    </submittedName>
</protein>